<dbReference type="InterPro" id="IPR001190">
    <property type="entry name" value="SRCR"/>
</dbReference>
<feature type="domain" description="SRCR" evidence="4">
    <location>
        <begin position="23"/>
        <end position="132"/>
    </location>
</feature>
<dbReference type="PROSITE" id="PS50287">
    <property type="entry name" value="SRCR_2"/>
    <property type="match status" value="1"/>
</dbReference>
<name>A0A6J5PN81_9CAUD</name>
<comment type="cofactor">
    <cofactor evidence="3">
        <name>Zn(2+)</name>
        <dbReference type="ChEBI" id="CHEBI:29105"/>
    </cofactor>
</comment>
<evidence type="ECO:0000259" key="5">
    <source>
        <dbReference type="PROSITE" id="PS51747"/>
    </source>
</evidence>
<dbReference type="EMBL" id="LR796815">
    <property type="protein sequence ID" value="CAB4168110.1"/>
    <property type="molecule type" value="Genomic_DNA"/>
</dbReference>
<evidence type="ECO:0000313" key="9">
    <source>
        <dbReference type="EMBL" id="CAB4223389.1"/>
    </source>
</evidence>
<dbReference type="GO" id="GO:0006220">
    <property type="term" value="P:pyrimidine nucleotide metabolic process"/>
    <property type="evidence" value="ECO:0007669"/>
    <property type="project" value="InterPro"/>
</dbReference>
<evidence type="ECO:0000313" key="6">
    <source>
        <dbReference type="EMBL" id="CAB4168110.1"/>
    </source>
</evidence>
<dbReference type="Gene3D" id="3.40.140.10">
    <property type="entry name" value="Cytidine Deaminase, domain 2"/>
    <property type="match status" value="1"/>
</dbReference>
<dbReference type="PIRSF" id="PIRSF006019">
    <property type="entry name" value="dCMP_deaminase"/>
    <property type="match status" value="1"/>
</dbReference>
<evidence type="ECO:0000256" key="2">
    <source>
        <dbReference type="PIRSR" id="PIRSR006019-1"/>
    </source>
</evidence>
<dbReference type="Pfam" id="PF00383">
    <property type="entry name" value="dCMP_cyt_deam_1"/>
    <property type="match status" value="1"/>
</dbReference>
<dbReference type="EMBL" id="LR796858">
    <property type="protein sequence ID" value="CAB4170558.1"/>
    <property type="molecule type" value="Genomic_DNA"/>
</dbReference>
<evidence type="ECO:0000256" key="3">
    <source>
        <dbReference type="PIRSR" id="PIRSR006019-2"/>
    </source>
</evidence>
<organism evidence="7">
    <name type="scientific">uncultured Caudovirales phage</name>
    <dbReference type="NCBI Taxonomy" id="2100421"/>
    <lineage>
        <taxon>Viruses</taxon>
        <taxon>Duplodnaviria</taxon>
        <taxon>Heunggongvirae</taxon>
        <taxon>Uroviricota</taxon>
        <taxon>Caudoviricetes</taxon>
        <taxon>Peduoviridae</taxon>
        <taxon>Maltschvirus</taxon>
        <taxon>Maltschvirus maltsch</taxon>
    </lineage>
</organism>
<accession>A0A6J5PN81</accession>
<protein>
    <submittedName>
        <fullName evidence="7">ComEB Deoxycytidylate deaminase</fullName>
    </submittedName>
</protein>
<dbReference type="InterPro" id="IPR016473">
    <property type="entry name" value="dCMP_deaminase"/>
</dbReference>
<dbReference type="PROSITE" id="PS51747">
    <property type="entry name" value="CYT_DCMP_DEAMINASES_2"/>
    <property type="match status" value="1"/>
</dbReference>
<dbReference type="InterPro" id="IPR002125">
    <property type="entry name" value="CMP_dCMP_dom"/>
</dbReference>
<sequence length="132" mass="14411">MKDKWVSAYMDTAYRFAELSSATKLKVGAIIVKDDRIISIGYNGTPSGWDNVCEDESGVTKPEVIHAEMNCITKLASSSESAKGSTMFITHAPCIHCAKLIAACGISYVYYGEKYRDDAGLDHLERCGVLCC</sequence>
<dbReference type="GO" id="GO:0016020">
    <property type="term" value="C:membrane"/>
    <property type="evidence" value="ECO:0007669"/>
    <property type="project" value="InterPro"/>
</dbReference>
<evidence type="ECO:0000259" key="4">
    <source>
        <dbReference type="PROSITE" id="PS50287"/>
    </source>
</evidence>
<dbReference type="PANTHER" id="PTHR11086:SF18">
    <property type="entry name" value="DEOXYCYTIDYLATE DEAMINASE"/>
    <property type="match status" value="1"/>
</dbReference>
<keyword evidence="1" id="KW-0378">Hydrolase</keyword>
<evidence type="ECO:0000313" key="8">
    <source>
        <dbReference type="EMBL" id="CAB4176969.1"/>
    </source>
</evidence>
<dbReference type="InterPro" id="IPR015517">
    <property type="entry name" value="dCMP_deaminase-rel"/>
</dbReference>
<feature type="binding site" evidence="3">
    <location>
        <position position="97"/>
    </location>
    <ligand>
        <name>Zn(2+)</name>
        <dbReference type="ChEBI" id="CHEBI:29105"/>
        <note>catalytic</note>
    </ligand>
</feature>
<proteinExistence type="predicted"/>
<gene>
    <name evidence="9" type="ORF">UFOVP1666_191</name>
    <name evidence="6" type="ORF">UFOVP867_146</name>
    <name evidence="7" type="ORF">UFOVP913_52</name>
    <name evidence="8" type="ORF">UFOVP993_105</name>
</gene>
<dbReference type="PANTHER" id="PTHR11086">
    <property type="entry name" value="DEOXYCYTIDYLATE DEAMINASE-RELATED"/>
    <property type="match status" value="1"/>
</dbReference>
<evidence type="ECO:0000256" key="1">
    <source>
        <dbReference type="ARBA" id="ARBA00022801"/>
    </source>
</evidence>
<dbReference type="GO" id="GO:0008270">
    <property type="term" value="F:zinc ion binding"/>
    <property type="evidence" value="ECO:0007669"/>
    <property type="project" value="InterPro"/>
</dbReference>
<reference evidence="7" key="1">
    <citation type="submission" date="2020-05" db="EMBL/GenBank/DDBJ databases">
        <authorList>
            <person name="Chiriac C."/>
            <person name="Salcher M."/>
            <person name="Ghai R."/>
            <person name="Kavagutti S V."/>
        </authorList>
    </citation>
    <scope>NUCLEOTIDE SEQUENCE</scope>
</reference>
<feature type="active site" description="Proton donor" evidence="2">
    <location>
        <position position="68"/>
    </location>
</feature>
<keyword evidence="3" id="KW-0862">Zinc</keyword>
<dbReference type="EMBL" id="LR797534">
    <property type="protein sequence ID" value="CAB4223389.1"/>
    <property type="molecule type" value="Genomic_DNA"/>
</dbReference>
<dbReference type="EMBL" id="LR796944">
    <property type="protein sequence ID" value="CAB4176969.1"/>
    <property type="molecule type" value="Genomic_DNA"/>
</dbReference>
<dbReference type="SUPFAM" id="SSF53927">
    <property type="entry name" value="Cytidine deaminase-like"/>
    <property type="match status" value="1"/>
</dbReference>
<feature type="binding site" evidence="3">
    <location>
        <position position="94"/>
    </location>
    <ligand>
        <name>Zn(2+)</name>
        <dbReference type="ChEBI" id="CHEBI:29105"/>
        <note>catalytic</note>
    </ligand>
</feature>
<feature type="domain" description="CMP/dCMP-type deaminase" evidence="5">
    <location>
        <begin position="4"/>
        <end position="124"/>
    </location>
</feature>
<dbReference type="InterPro" id="IPR016193">
    <property type="entry name" value="Cytidine_deaminase-like"/>
</dbReference>
<dbReference type="GO" id="GO:0004132">
    <property type="term" value="F:dCMP deaminase activity"/>
    <property type="evidence" value="ECO:0007669"/>
    <property type="project" value="InterPro"/>
</dbReference>
<evidence type="ECO:0000313" key="7">
    <source>
        <dbReference type="EMBL" id="CAB4170558.1"/>
    </source>
</evidence>
<keyword evidence="3" id="KW-0479">Metal-binding</keyword>
<feature type="binding site" evidence="3">
    <location>
        <position position="66"/>
    </location>
    <ligand>
        <name>Zn(2+)</name>
        <dbReference type="ChEBI" id="CHEBI:29105"/>
        <note>catalytic</note>
    </ligand>
</feature>